<name>A0ABT6QIK9_9PSED</name>
<feature type="transmembrane region" description="Helical" evidence="1">
    <location>
        <begin position="59"/>
        <end position="79"/>
    </location>
</feature>
<sequence>MDKKEIKQQLVAMLQGGRSKTETFKALSGGAIKDRVLAYWIGAYADPALLERHAGKIKILIVLTCIQALLGLLIGLFVGAMMVPVAAVVLGLIGGAVPLLFAWGFYKNAAQAYTVYVILSISQMPRLFKGYAEDPTSTLIGVAITLAVVFYVAWLKNLLFPDLGFLGSKKVKGQYVFSN</sequence>
<feature type="transmembrane region" description="Helical" evidence="1">
    <location>
        <begin position="85"/>
        <end position="106"/>
    </location>
</feature>
<dbReference type="Proteomes" id="UP001159100">
    <property type="component" value="Unassembled WGS sequence"/>
</dbReference>
<evidence type="ECO:0008006" key="4">
    <source>
        <dbReference type="Google" id="ProtNLM"/>
    </source>
</evidence>
<protein>
    <recommendedName>
        <fullName evidence="4">Permease</fullName>
    </recommendedName>
</protein>
<evidence type="ECO:0000256" key="1">
    <source>
        <dbReference type="SAM" id="Phobius"/>
    </source>
</evidence>
<keyword evidence="1" id="KW-1133">Transmembrane helix</keyword>
<keyword evidence="3" id="KW-1185">Reference proteome</keyword>
<comment type="caution">
    <text evidence="2">The sequence shown here is derived from an EMBL/GenBank/DDBJ whole genome shotgun (WGS) entry which is preliminary data.</text>
</comment>
<gene>
    <name evidence="2" type="ORF">POF45_04635</name>
</gene>
<dbReference type="EMBL" id="JARBWL010000001">
    <property type="protein sequence ID" value="MDI2590722.1"/>
    <property type="molecule type" value="Genomic_DNA"/>
</dbReference>
<evidence type="ECO:0000313" key="3">
    <source>
        <dbReference type="Proteomes" id="UP001159100"/>
    </source>
</evidence>
<dbReference type="RefSeq" id="WP_259494785.1">
    <property type="nucleotide sequence ID" value="NZ_JARBWL010000001.1"/>
</dbReference>
<keyword evidence="1" id="KW-0472">Membrane</keyword>
<accession>A0ABT6QIK9</accession>
<feature type="transmembrane region" description="Helical" evidence="1">
    <location>
        <begin position="138"/>
        <end position="160"/>
    </location>
</feature>
<proteinExistence type="predicted"/>
<evidence type="ECO:0000313" key="2">
    <source>
        <dbReference type="EMBL" id="MDI2590722.1"/>
    </source>
</evidence>
<organism evidence="2 3">
    <name type="scientific">Pseudomonas fungipugnans</name>
    <dbReference type="NCBI Taxonomy" id="3024217"/>
    <lineage>
        <taxon>Bacteria</taxon>
        <taxon>Pseudomonadati</taxon>
        <taxon>Pseudomonadota</taxon>
        <taxon>Gammaproteobacteria</taxon>
        <taxon>Pseudomonadales</taxon>
        <taxon>Pseudomonadaceae</taxon>
        <taxon>Pseudomonas</taxon>
    </lineage>
</organism>
<keyword evidence="1" id="KW-0812">Transmembrane</keyword>
<reference evidence="2 3" key="1">
    <citation type="submission" date="2023-02" db="EMBL/GenBank/DDBJ databases">
        <title>Pseudomonas chrutzelriedensis sp. nov., a potently antifungal strain isolated from moss.</title>
        <authorList>
            <person name="Schnyder A."/>
            <person name="Kalawong R."/>
            <person name="Eberl L."/>
            <person name="Agnoli K."/>
        </authorList>
    </citation>
    <scope>NUCLEOTIDE SEQUENCE [LARGE SCALE GENOMIC DNA]</scope>
    <source>
        <strain evidence="2 3">681</strain>
    </source>
</reference>